<dbReference type="NCBIfam" id="TIGR03082">
    <property type="entry name" value="Gneg_AbrB_dup"/>
    <property type="match status" value="1"/>
</dbReference>
<dbReference type="GO" id="GO:0004497">
    <property type="term" value="F:monooxygenase activity"/>
    <property type="evidence" value="ECO:0007669"/>
    <property type="project" value="UniProtKB-KW"/>
</dbReference>
<feature type="transmembrane region" description="Helical" evidence="1">
    <location>
        <begin position="297"/>
        <end position="317"/>
    </location>
</feature>
<feature type="transmembrane region" description="Helical" evidence="1">
    <location>
        <begin position="189"/>
        <end position="207"/>
    </location>
</feature>
<keyword evidence="2" id="KW-0560">Oxidoreductase</keyword>
<evidence type="ECO:0000313" key="2">
    <source>
        <dbReference type="EMBL" id="KNX41604.1"/>
    </source>
</evidence>
<keyword evidence="1" id="KW-1133">Transmembrane helix</keyword>
<dbReference type="PANTHER" id="PTHR38457">
    <property type="entry name" value="REGULATOR ABRB-RELATED"/>
    <property type="match status" value="1"/>
</dbReference>
<dbReference type="OrthoDB" id="7157734at2"/>
<keyword evidence="1" id="KW-0812">Transmembrane</keyword>
<protein>
    <submittedName>
        <fullName evidence="2">Putative ammonia monooxygenase</fullName>
    </submittedName>
</protein>
<dbReference type="STRING" id="74031.SAMN04488077_108155"/>
<feature type="transmembrane region" description="Helical" evidence="1">
    <location>
        <begin position="61"/>
        <end position="80"/>
    </location>
</feature>
<feature type="transmembrane region" description="Helical" evidence="1">
    <location>
        <begin position="86"/>
        <end position="108"/>
    </location>
</feature>
<keyword evidence="3" id="KW-1185">Reference proteome</keyword>
<dbReference type="InterPro" id="IPR007820">
    <property type="entry name" value="AbrB_fam"/>
</dbReference>
<dbReference type="Pfam" id="PF05145">
    <property type="entry name" value="AbrB"/>
    <property type="match status" value="1"/>
</dbReference>
<feature type="transmembrane region" description="Helical" evidence="1">
    <location>
        <begin position="329"/>
        <end position="347"/>
    </location>
</feature>
<feature type="transmembrane region" description="Helical" evidence="1">
    <location>
        <begin position="30"/>
        <end position="49"/>
    </location>
</feature>
<accession>A0A0L6CUZ8</accession>
<dbReference type="Proteomes" id="UP000037046">
    <property type="component" value="Unassembled WGS sequence"/>
</dbReference>
<proteinExistence type="predicted"/>
<dbReference type="InterPro" id="IPR017516">
    <property type="entry name" value="AbrB_dup"/>
</dbReference>
<dbReference type="EMBL" id="LGVV01000020">
    <property type="protein sequence ID" value="KNX41604.1"/>
    <property type="molecule type" value="Genomic_DNA"/>
</dbReference>
<comment type="caution">
    <text evidence="2">The sequence shown here is derived from an EMBL/GenBank/DDBJ whole genome shotgun (WGS) entry which is preliminary data.</text>
</comment>
<reference evidence="3" key="1">
    <citation type="submission" date="2015-07" db="EMBL/GenBank/DDBJ databases">
        <title>Draft Genome Sequence of Roseovarius tolerans EL-164, a producer of N-Acylated Alanine Methyl Esters (NAMEs).</title>
        <authorList>
            <person name="Voget S."/>
            <person name="Bruns H."/>
            <person name="Wagner-Doebler I."/>
            <person name="Schulz S."/>
            <person name="Daniel R."/>
        </authorList>
    </citation>
    <scope>NUCLEOTIDE SEQUENCE [LARGE SCALE GENOMIC DNA]</scope>
    <source>
        <strain evidence="3">EL-164</strain>
    </source>
</reference>
<feature type="transmembrane region" description="Helical" evidence="1">
    <location>
        <begin position="214"/>
        <end position="232"/>
    </location>
</feature>
<dbReference type="PANTHER" id="PTHR38457:SF1">
    <property type="entry name" value="REGULATOR ABRB-RELATED"/>
    <property type="match status" value="1"/>
</dbReference>
<feature type="transmembrane region" description="Helical" evidence="1">
    <location>
        <begin position="268"/>
        <end position="291"/>
    </location>
</feature>
<dbReference type="RefSeq" id="WP_050662700.1">
    <property type="nucleotide sequence ID" value="NZ_CP118494.1"/>
</dbReference>
<evidence type="ECO:0000256" key="1">
    <source>
        <dbReference type="SAM" id="Phobius"/>
    </source>
</evidence>
<evidence type="ECO:0000313" key="3">
    <source>
        <dbReference type="Proteomes" id="UP000037046"/>
    </source>
</evidence>
<dbReference type="GO" id="GO:0010468">
    <property type="term" value="P:regulation of gene expression"/>
    <property type="evidence" value="ECO:0007669"/>
    <property type="project" value="InterPro"/>
</dbReference>
<feature type="transmembrane region" description="Helical" evidence="1">
    <location>
        <begin position="150"/>
        <end position="169"/>
    </location>
</feature>
<dbReference type="PATRIC" id="fig|74031.6.peg.1840"/>
<dbReference type="PIRSF" id="PIRSF038991">
    <property type="entry name" value="Protein_AbrB"/>
    <property type="match status" value="1"/>
</dbReference>
<dbReference type="AlphaFoldDB" id="A0A0L6CUZ8"/>
<keyword evidence="2" id="KW-0503">Monooxygenase</keyword>
<gene>
    <name evidence="2" type="ORF">ROTO_18040</name>
</gene>
<organism evidence="2 3">
    <name type="scientific">Roseovarius tolerans</name>
    <dbReference type="NCBI Taxonomy" id="74031"/>
    <lineage>
        <taxon>Bacteria</taxon>
        <taxon>Pseudomonadati</taxon>
        <taxon>Pseudomonadota</taxon>
        <taxon>Alphaproteobacteria</taxon>
        <taxon>Rhodobacterales</taxon>
        <taxon>Roseobacteraceae</taxon>
        <taxon>Roseovarius</taxon>
    </lineage>
</organism>
<sequence length="350" mass="36149">MPHILTTLALLALSGLAGFGAQAIGTPLPFMLGPLAASALIATALPGHLPQGYRFPTWLRLGFIAIIGLMIGSQVTTALFTEAHHYALTLGAVTLFVGLAHGLGYAVFRALGGYDSTTAFYASTPGGLYESIEMGEAAGADMTRLMMQQFLRIIVVVTLLPLGLSLWLGEPVGSAAGQSLARGDVPWSDLPLVAVAGLAGLALGHALRLPAGQMTGPMAVAALLSLTGWLSFDIPQWLVNLAQMVLGTALGMRFTGLSRGLLLRGAGLALVSVGGMLAIGVGLAALLHGMTDEPVDVLVISLAPGGVTEMALVALSLQANPAFVTLHHIYRILLTVVALGVITRLRQRIG</sequence>
<name>A0A0L6CUZ8_9RHOB</name>
<keyword evidence="1" id="KW-0472">Membrane</keyword>
<dbReference type="GO" id="GO:0016020">
    <property type="term" value="C:membrane"/>
    <property type="evidence" value="ECO:0007669"/>
    <property type="project" value="InterPro"/>
</dbReference>